<evidence type="ECO:0000259" key="13">
    <source>
        <dbReference type="Pfam" id="PF04452"/>
    </source>
</evidence>
<keyword evidence="7 12" id="KW-0489">Methyltransferase</keyword>
<reference evidence="15 16" key="1">
    <citation type="submission" date="2012-08" db="EMBL/GenBank/DDBJ databases">
        <title>Whole genome shotgun sequence of Austwickia chelonae NBRC 105200.</title>
        <authorList>
            <person name="Yoshida I."/>
            <person name="Hosoyama A."/>
            <person name="Tsuchikane K."/>
            <person name="Katsumata H."/>
            <person name="Ando Y."/>
            <person name="Ohji S."/>
            <person name="Hamada M."/>
            <person name="Tamura T."/>
            <person name="Yamazoe A."/>
            <person name="Yamazaki S."/>
            <person name="Fujita N."/>
        </authorList>
    </citation>
    <scope>NUCLEOTIDE SEQUENCE [LARGE SCALE GENOMIC DNA]</scope>
    <source>
        <strain evidence="15 16">NBRC 105200</strain>
    </source>
</reference>
<keyword evidence="5 12" id="KW-0963">Cytoplasm</keyword>
<dbReference type="CDD" id="cd18084">
    <property type="entry name" value="RsmE-like"/>
    <property type="match status" value="1"/>
</dbReference>
<evidence type="ECO:0000313" key="16">
    <source>
        <dbReference type="Proteomes" id="UP000008495"/>
    </source>
</evidence>
<dbReference type="eggNOG" id="COG1385">
    <property type="taxonomic scope" value="Bacteria"/>
</dbReference>
<dbReference type="RefSeq" id="WP_006502319.1">
    <property type="nucleotide sequence ID" value="NZ_BAGZ01000005.1"/>
</dbReference>
<dbReference type="InterPro" id="IPR006700">
    <property type="entry name" value="RsmE"/>
</dbReference>
<dbReference type="InterPro" id="IPR046886">
    <property type="entry name" value="RsmE_MTase_dom"/>
</dbReference>
<evidence type="ECO:0000256" key="3">
    <source>
        <dbReference type="ARBA" id="ARBA00012328"/>
    </source>
</evidence>
<dbReference type="NCBIfam" id="NF008693">
    <property type="entry name" value="PRK11713.2-3"/>
    <property type="match status" value="1"/>
</dbReference>
<dbReference type="GO" id="GO:0070475">
    <property type="term" value="P:rRNA base methylation"/>
    <property type="evidence" value="ECO:0007669"/>
    <property type="project" value="TreeGrafter"/>
</dbReference>
<name>K6W6W5_9MICO</name>
<gene>
    <name evidence="15" type="primary">rsmE</name>
    <name evidence="15" type="ORF">AUCHE_05_04800</name>
</gene>
<evidence type="ECO:0000256" key="9">
    <source>
        <dbReference type="ARBA" id="ARBA00022691"/>
    </source>
</evidence>
<dbReference type="EMBL" id="BAGZ01000005">
    <property type="protein sequence ID" value="GAB77567.1"/>
    <property type="molecule type" value="Genomic_DNA"/>
</dbReference>
<comment type="function">
    <text evidence="10 12">Specifically methylates the N3 position of the uracil ring of uridine 1498 (m3U1498) in 16S rRNA. Acts on the fully assembled 30S ribosomal subunit.</text>
</comment>
<evidence type="ECO:0000256" key="8">
    <source>
        <dbReference type="ARBA" id="ARBA00022679"/>
    </source>
</evidence>
<dbReference type="AlphaFoldDB" id="K6W6W5"/>
<feature type="domain" description="Ribosomal RNA small subunit methyltransferase E PUA-like" evidence="14">
    <location>
        <begin position="24"/>
        <end position="69"/>
    </location>
</feature>
<dbReference type="STRING" id="100225.SAMN05421595_1405"/>
<accession>K6W6W5</accession>
<dbReference type="NCBIfam" id="TIGR00046">
    <property type="entry name" value="RsmE family RNA methyltransferase"/>
    <property type="match status" value="1"/>
</dbReference>
<evidence type="ECO:0000256" key="2">
    <source>
        <dbReference type="ARBA" id="ARBA00005528"/>
    </source>
</evidence>
<evidence type="ECO:0000256" key="12">
    <source>
        <dbReference type="PIRNR" id="PIRNR015601"/>
    </source>
</evidence>
<dbReference type="OrthoDB" id="9808126at2"/>
<protein>
    <recommendedName>
        <fullName evidence="4 12">Ribosomal RNA small subunit methyltransferase E</fullName>
        <ecNumber evidence="3 12">2.1.1.193</ecNumber>
    </recommendedName>
</protein>
<keyword evidence="8 12" id="KW-0808">Transferase</keyword>
<dbReference type="Pfam" id="PF20260">
    <property type="entry name" value="PUA_4"/>
    <property type="match status" value="1"/>
</dbReference>
<sequence>MTAALFRLSEGSLDGCSAGAVLELDGAEAHHAVVRRIRIDEQILLADGSGLVAESTVIEIGQGRLSARVDLIRDAGPQPPRLVLAQALAKNDRDEAAIEAATELGVDEVLAWQAGRSVVVWRGERGQRSLRKWGSVVAAAAKQARRSTVPQVEGPVTTARLVERISAADAAFVLHERAEQPLAATEIPAQGEVLLVVGPEGGISDEELGAFVEAGACPVVLGDTVLRSSSAGPAGLAVVLAATRWRRT</sequence>
<dbReference type="PANTHER" id="PTHR30027:SF3">
    <property type="entry name" value="16S RRNA (URACIL(1498)-N(3))-METHYLTRANSFERASE"/>
    <property type="match status" value="1"/>
</dbReference>
<keyword evidence="6 12" id="KW-0698">rRNA processing</keyword>
<evidence type="ECO:0000256" key="5">
    <source>
        <dbReference type="ARBA" id="ARBA00022490"/>
    </source>
</evidence>
<proteinExistence type="inferred from homology"/>
<comment type="catalytic activity">
    <reaction evidence="11 12">
        <text>uridine(1498) in 16S rRNA + S-adenosyl-L-methionine = N(3)-methyluridine(1498) in 16S rRNA + S-adenosyl-L-homocysteine + H(+)</text>
        <dbReference type="Rhea" id="RHEA:42920"/>
        <dbReference type="Rhea" id="RHEA-COMP:10283"/>
        <dbReference type="Rhea" id="RHEA-COMP:10284"/>
        <dbReference type="ChEBI" id="CHEBI:15378"/>
        <dbReference type="ChEBI" id="CHEBI:57856"/>
        <dbReference type="ChEBI" id="CHEBI:59789"/>
        <dbReference type="ChEBI" id="CHEBI:65315"/>
        <dbReference type="ChEBI" id="CHEBI:74502"/>
        <dbReference type="EC" id="2.1.1.193"/>
    </reaction>
</comment>
<dbReference type="Gene3D" id="2.40.240.20">
    <property type="entry name" value="Hypothetical PUA domain-like, domain 1"/>
    <property type="match status" value="1"/>
</dbReference>
<dbReference type="SUPFAM" id="SSF75217">
    <property type="entry name" value="alpha/beta knot"/>
    <property type="match status" value="1"/>
</dbReference>
<keyword evidence="9 12" id="KW-0949">S-adenosyl-L-methionine</keyword>
<feature type="domain" description="Ribosomal RNA small subunit methyltransferase E methyltransferase" evidence="13">
    <location>
        <begin position="79"/>
        <end position="239"/>
    </location>
</feature>
<comment type="similarity">
    <text evidence="2 12">Belongs to the RNA methyltransferase RsmE family.</text>
</comment>
<evidence type="ECO:0000313" key="15">
    <source>
        <dbReference type="EMBL" id="GAB77567.1"/>
    </source>
</evidence>
<evidence type="ECO:0000259" key="14">
    <source>
        <dbReference type="Pfam" id="PF20260"/>
    </source>
</evidence>
<dbReference type="InterPro" id="IPR015947">
    <property type="entry name" value="PUA-like_sf"/>
</dbReference>
<dbReference type="InterPro" id="IPR046887">
    <property type="entry name" value="RsmE_PUA-like"/>
</dbReference>
<dbReference type="PIRSF" id="PIRSF015601">
    <property type="entry name" value="MTase_slr0722"/>
    <property type="match status" value="1"/>
</dbReference>
<dbReference type="EC" id="2.1.1.193" evidence="3 12"/>
<evidence type="ECO:0000256" key="4">
    <source>
        <dbReference type="ARBA" id="ARBA00013673"/>
    </source>
</evidence>
<dbReference type="GO" id="GO:0005737">
    <property type="term" value="C:cytoplasm"/>
    <property type="evidence" value="ECO:0007669"/>
    <property type="project" value="UniProtKB-SubCell"/>
</dbReference>
<evidence type="ECO:0000256" key="7">
    <source>
        <dbReference type="ARBA" id="ARBA00022603"/>
    </source>
</evidence>
<dbReference type="Pfam" id="PF04452">
    <property type="entry name" value="Methyltrans_RNA"/>
    <property type="match status" value="1"/>
</dbReference>
<comment type="subcellular location">
    <subcellularLocation>
        <location evidence="1 12">Cytoplasm</location>
    </subcellularLocation>
</comment>
<organism evidence="15 16">
    <name type="scientific">Austwickia chelonae NBRC 105200</name>
    <dbReference type="NCBI Taxonomy" id="1184607"/>
    <lineage>
        <taxon>Bacteria</taxon>
        <taxon>Bacillati</taxon>
        <taxon>Actinomycetota</taxon>
        <taxon>Actinomycetes</taxon>
        <taxon>Micrococcales</taxon>
        <taxon>Dermatophilaceae</taxon>
        <taxon>Austwickia</taxon>
    </lineage>
</organism>
<evidence type="ECO:0000256" key="6">
    <source>
        <dbReference type="ARBA" id="ARBA00022552"/>
    </source>
</evidence>
<dbReference type="GO" id="GO:0070042">
    <property type="term" value="F:rRNA (uridine-N3-)-methyltransferase activity"/>
    <property type="evidence" value="ECO:0007669"/>
    <property type="project" value="TreeGrafter"/>
</dbReference>
<keyword evidence="16" id="KW-1185">Reference proteome</keyword>
<dbReference type="SUPFAM" id="SSF88697">
    <property type="entry name" value="PUA domain-like"/>
    <property type="match status" value="1"/>
</dbReference>
<dbReference type="Gene3D" id="3.40.1280.10">
    <property type="match status" value="1"/>
</dbReference>
<evidence type="ECO:0000256" key="1">
    <source>
        <dbReference type="ARBA" id="ARBA00004496"/>
    </source>
</evidence>
<dbReference type="Proteomes" id="UP000008495">
    <property type="component" value="Unassembled WGS sequence"/>
</dbReference>
<dbReference type="InterPro" id="IPR029026">
    <property type="entry name" value="tRNA_m1G_MTases_N"/>
</dbReference>
<evidence type="ECO:0000256" key="11">
    <source>
        <dbReference type="ARBA" id="ARBA00047944"/>
    </source>
</evidence>
<dbReference type="PANTHER" id="PTHR30027">
    <property type="entry name" value="RIBOSOMAL RNA SMALL SUBUNIT METHYLTRANSFERASE E"/>
    <property type="match status" value="1"/>
</dbReference>
<dbReference type="InterPro" id="IPR029028">
    <property type="entry name" value="Alpha/beta_knot_MTases"/>
</dbReference>
<comment type="caution">
    <text evidence="15">The sequence shown here is derived from an EMBL/GenBank/DDBJ whole genome shotgun (WGS) entry which is preliminary data.</text>
</comment>
<evidence type="ECO:0000256" key="10">
    <source>
        <dbReference type="ARBA" id="ARBA00025699"/>
    </source>
</evidence>